<dbReference type="RefSeq" id="XP_049139791.1">
    <property type="nucleotide sequence ID" value="XM_049282648.1"/>
</dbReference>
<proteinExistence type="predicted"/>
<dbReference type="AlphaFoldDB" id="A0A9Q8SIT2"/>
<reference evidence="2" key="1">
    <citation type="journal article" date="2021" name="Mol. Plant Microbe Interact.">
        <title>Complete Genome Sequence of the Plant-Pathogenic Fungus Colletotrichum lupini.</title>
        <authorList>
            <person name="Baroncelli R."/>
            <person name="Pensec F."/>
            <person name="Da Lio D."/>
            <person name="Boufleur T."/>
            <person name="Vicente I."/>
            <person name="Sarrocco S."/>
            <person name="Picot A."/>
            <person name="Baraldi E."/>
            <person name="Sukno S."/>
            <person name="Thon M."/>
            <person name="Le Floch G."/>
        </authorList>
    </citation>
    <scope>NUCLEOTIDE SEQUENCE</scope>
    <source>
        <strain evidence="2">IMI 504893</strain>
    </source>
</reference>
<dbReference type="Proteomes" id="UP000830671">
    <property type="component" value="Chromosome 2"/>
</dbReference>
<organism evidence="2 3">
    <name type="scientific">Colletotrichum lupini</name>
    <dbReference type="NCBI Taxonomy" id="145971"/>
    <lineage>
        <taxon>Eukaryota</taxon>
        <taxon>Fungi</taxon>
        <taxon>Dikarya</taxon>
        <taxon>Ascomycota</taxon>
        <taxon>Pezizomycotina</taxon>
        <taxon>Sordariomycetes</taxon>
        <taxon>Hypocreomycetidae</taxon>
        <taxon>Glomerellales</taxon>
        <taxon>Glomerellaceae</taxon>
        <taxon>Colletotrichum</taxon>
        <taxon>Colletotrichum acutatum species complex</taxon>
    </lineage>
</organism>
<evidence type="ECO:0000313" key="3">
    <source>
        <dbReference type="Proteomes" id="UP000830671"/>
    </source>
</evidence>
<sequence>MYGTPNAAIYTEPSSTKHVSTLRGFQSHPRTDLELQCCLGRGAFVPMRDVIARPSRQPNGKPSPASDRDCHVGPASVSHPCPAKSNASSAICSMEYVRKAQGTYPTALQHPGKDKFSSFVSHPPLPLSSSHALPCLLSLLIVLPPAGLVAQAFLRAP</sequence>
<evidence type="ECO:0000256" key="1">
    <source>
        <dbReference type="SAM" id="MobiDB-lite"/>
    </source>
</evidence>
<protein>
    <submittedName>
        <fullName evidence="2">Uncharacterized protein</fullName>
    </submittedName>
</protein>
<accession>A0A9Q8SIT2</accession>
<dbReference type="KEGG" id="clup:CLUP02_03628"/>
<gene>
    <name evidence="2" type="ORF">CLUP02_03628</name>
</gene>
<dbReference type="EMBL" id="CP019474">
    <property type="protein sequence ID" value="UQC78154.1"/>
    <property type="molecule type" value="Genomic_DNA"/>
</dbReference>
<dbReference type="GeneID" id="73337658"/>
<feature type="region of interest" description="Disordered" evidence="1">
    <location>
        <begin position="52"/>
        <end position="79"/>
    </location>
</feature>
<name>A0A9Q8SIT2_9PEZI</name>
<evidence type="ECO:0000313" key="2">
    <source>
        <dbReference type="EMBL" id="UQC78154.1"/>
    </source>
</evidence>
<keyword evidence="3" id="KW-1185">Reference proteome</keyword>